<protein>
    <recommendedName>
        <fullName evidence="3">Peptidase</fullName>
    </recommendedName>
</protein>
<dbReference type="Pfam" id="PF08795">
    <property type="entry name" value="DUF1796"/>
    <property type="match status" value="1"/>
</dbReference>
<proteinExistence type="predicted"/>
<dbReference type="STRING" id="1178515.SY83_16520"/>
<keyword evidence="2" id="KW-1185">Reference proteome</keyword>
<dbReference type="AlphaFoldDB" id="A0A172TPJ4"/>
<sequence>MRQSEIHRTTYDVIFSLGSECLTGLQLREHQLRTMAGPIDWMITDPLSKVSRLFHNRFSGFMLEENLQVIGIDLQGKNYLVNDLAYGIVSGHDFAIENNPPGPLTTYAEFRTKMDRRIARFNRVMNQSSMILFVRLYGTEQEAKELESVLSQWIPRRFHVLLLIPGQTESPTDLQWPLKRVCALEIPDIPRIWETSMWGEIFSNIHLK</sequence>
<dbReference type="Proteomes" id="UP000076927">
    <property type="component" value="Chromosome"/>
</dbReference>
<evidence type="ECO:0000313" key="1">
    <source>
        <dbReference type="EMBL" id="ANE48975.1"/>
    </source>
</evidence>
<dbReference type="EMBL" id="CP011388">
    <property type="protein sequence ID" value="ANE48975.1"/>
    <property type="molecule type" value="Genomic_DNA"/>
</dbReference>
<organism evidence="1 2">
    <name type="scientific">Paenibacillus swuensis</name>
    <dbReference type="NCBI Taxonomy" id="1178515"/>
    <lineage>
        <taxon>Bacteria</taxon>
        <taxon>Bacillati</taxon>
        <taxon>Bacillota</taxon>
        <taxon>Bacilli</taxon>
        <taxon>Bacillales</taxon>
        <taxon>Paenibacillaceae</taxon>
        <taxon>Paenibacillus</taxon>
    </lineage>
</organism>
<dbReference type="PATRIC" id="fig|1178515.4.peg.3323"/>
<accession>A0A172TPJ4</accession>
<evidence type="ECO:0000313" key="2">
    <source>
        <dbReference type="Proteomes" id="UP000076927"/>
    </source>
</evidence>
<evidence type="ECO:0008006" key="3">
    <source>
        <dbReference type="Google" id="ProtNLM"/>
    </source>
</evidence>
<reference evidence="1 2" key="1">
    <citation type="submission" date="2015-01" db="EMBL/GenBank/DDBJ databases">
        <title>Paenibacillus swuensis/DY6/whole genome sequencing.</title>
        <authorList>
            <person name="Kim M.K."/>
            <person name="Srinivasan S."/>
            <person name="Lee J.-J."/>
        </authorList>
    </citation>
    <scope>NUCLEOTIDE SEQUENCE [LARGE SCALE GENOMIC DNA]</scope>
    <source>
        <strain evidence="1 2">DY6</strain>
    </source>
</reference>
<gene>
    <name evidence="1" type="ORF">SY83_16520</name>
</gene>
<dbReference type="KEGG" id="pswu:SY83_16520"/>
<dbReference type="InterPro" id="IPR014903">
    <property type="entry name" value="DUF1796"/>
</dbReference>
<name>A0A172TPJ4_9BACL</name>